<dbReference type="GO" id="GO:0032259">
    <property type="term" value="P:methylation"/>
    <property type="evidence" value="ECO:0007669"/>
    <property type="project" value="UniProtKB-KW"/>
</dbReference>
<accession>A0A8I0HJW1</accession>
<dbReference type="SUPFAM" id="SSF53335">
    <property type="entry name" value="S-adenosyl-L-methionine-dependent methyltransferases"/>
    <property type="match status" value="1"/>
</dbReference>
<dbReference type="GO" id="GO:0008276">
    <property type="term" value="F:protein methyltransferase activity"/>
    <property type="evidence" value="ECO:0007669"/>
    <property type="project" value="InterPro"/>
</dbReference>
<dbReference type="EMBL" id="JACSPR010000005">
    <property type="protein sequence ID" value="MBD8030460.1"/>
    <property type="molecule type" value="Genomic_DNA"/>
</dbReference>
<keyword evidence="8" id="KW-1185">Reference proteome</keyword>
<dbReference type="InterPro" id="IPR050714">
    <property type="entry name" value="Cobalamin_biosynth_MTase"/>
</dbReference>
<dbReference type="Gene3D" id="3.40.1010.10">
    <property type="entry name" value="Cobalt-precorrin-4 Transmethylase, Domain 1"/>
    <property type="match status" value="1"/>
</dbReference>
<keyword evidence="2" id="KW-0169">Cobalamin biosynthesis</keyword>
<dbReference type="GO" id="GO:0009236">
    <property type="term" value="P:cobalamin biosynthetic process"/>
    <property type="evidence" value="ECO:0007669"/>
    <property type="project" value="UniProtKB-UniPathway"/>
</dbReference>
<dbReference type="Gene3D" id="3.40.50.150">
    <property type="entry name" value="Vaccinia Virus protein VP39"/>
    <property type="match status" value="1"/>
</dbReference>
<dbReference type="PIRSF" id="PIRSF036428">
    <property type="entry name" value="CobL"/>
    <property type="match status" value="1"/>
</dbReference>
<dbReference type="InterPro" id="IPR006365">
    <property type="entry name" value="Cbl_synth_CobL"/>
</dbReference>
<sequence length="459" mass="48730">MSEPITVHTSGAAARKESLASPRFAVVDGDPQADVATSTNPRGPRESITVVGIGEDGFDELGHKAQTALLRADVVIGSWRQLNHLPDTVRGERRPWPEPRIPALEGLFKSLTGLHVVVLSAGDPMFHGIGSTLTEVLGPDRITVIPAPSSVSLACARLGWPLERTPVASLTNRSLETLIPLIDSGVRFLVMGRDEFSATDIAGLLCEMGYDHHDLTVLSDLGSPDEEITAGTAAQPPRPVSTLNVIAVSPPIGGQTHRRSLLPGLGEESYEHDGQLLDADIRALTVSALRPVPGQLLWDISGGTGSVAIEWLRAVGLASGGFTRTRAHAICFCPDPDSSARIKRNATRLGVPWLEVMGAAPRALKGARYASGPNAVAPDAIYVGGGLGDELVVITAWSMLRPGGHMVINARTEEEAAELSTYQQRYGGTLRRVGISIDGTETEDITQWRAIKPLVPTGV</sequence>
<evidence type="ECO:0000313" key="7">
    <source>
        <dbReference type="EMBL" id="MBD8030460.1"/>
    </source>
</evidence>
<keyword evidence="3 7" id="KW-0489">Methyltransferase</keyword>
<evidence type="ECO:0000256" key="1">
    <source>
        <dbReference type="ARBA" id="ARBA00004953"/>
    </source>
</evidence>
<feature type="domain" description="Tetrapyrrole methylase" evidence="6">
    <location>
        <begin position="48"/>
        <end position="235"/>
    </location>
</feature>
<dbReference type="Proteomes" id="UP000650224">
    <property type="component" value="Unassembled WGS sequence"/>
</dbReference>
<dbReference type="InterPro" id="IPR035996">
    <property type="entry name" value="4pyrrol_Methylase_sf"/>
</dbReference>
<comment type="pathway">
    <text evidence="1">Cofactor biosynthesis; adenosylcobalamin biosynthesis.</text>
</comment>
<gene>
    <name evidence="7" type="primary">cbiE</name>
    <name evidence="7" type="ORF">H9627_09030</name>
</gene>
<evidence type="ECO:0000256" key="4">
    <source>
        <dbReference type="ARBA" id="ARBA00022679"/>
    </source>
</evidence>
<dbReference type="RefSeq" id="WP_191733679.1">
    <property type="nucleotide sequence ID" value="NZ_JACSPR010000005.1"/>
</dbReference>
<evidence type="ECO:0000313" key="8">
    <source>
        <dbReference type="Proteomes" id="UP000650224"/>
    </source>
</evidence>
<organism evidence="7 8">
    <name type="scientific">Corynebacterium gallinarum</name>
    <dbReference type="NCBI Taxonomy" id="2762214"/>
    <lineage>
        <taxon>Bacteria</taxon>
        <taxon>Bacillati</taxon>
        <taxon>Actinomycetota</taxon>
        <taxon>Actinomycetes</taxon>
        <taxon>Mycobacteriales</taxon>
        <taxon>Corynebacteriaceae</taxon>
        <taxon>Corynebacterium</taxon>
    </lineage>
</organism>
<dbReference type="SUPFAM" id="SSF53790">
    <property type="entry name" value="Tetrapyrrole methylase"/>
    <property type="match status" value="1"/>
</dbReference>
<evidence type="ECO:0000256" key="3">
    <source>
        <dbReference type="ARBA" id="ARBA00022603"/>
    </source>
</evidence>
<keyword evidence="4 7" id="KW-0808">Transferase</keyword>
<dbReference type="NCBIfam" id="TIGR02467">
    <property type="entry name" value="CbiE"/>
    <property type="match status" value="1"/>
</dbReference>
<dbReference type="InterPro" id="IPR014777">
    <property type="entry name" value="4pyrrole_Mease_sub1"/>
</dbReference>
<dbReference type="PANTHER" id="PTHR43182:SF1">
    <property type="entry name" value="COBALT-PRECORRIN-7 C(5)-METHYLTRANSFERASE"/>
    <property type="match status" value="1"/>
</dbReference>
<reference evidence="7 8" key="1">
    <citation type="submission" date="2020-08" db="EMBL/GenBank/DDBJ databases">
        <title>A Genomic Blueprint of the Chicken Gut Microbiome.</title>
        <authorList>
            <person name="Gilroy R."/>
            <person name="Ravi A."/>
            <person name="Getino M."/>
            <person name="Pursley I."/>
            <person name="Horton D.L."/>
            <person name="Alikhan N.-F."/>
            <person name="Baker D."/>
            <person name="Gharbi K."/>
            <person name="Hall N."/>
            <person name="Watson M."/>
            <person name="Adriaenssens E.M."/>
            <person name="Foster-Nyarko E."/>
            <person name="Jarju S."/>
            <person name="Secka A."/>
            <person name="Antonio M."/>
            <person name="Oren A."/>
            <person name="Chaudhuri R."/>
            <person name="La Ragione R.M."/>
            <person name="Hildebrand F."/>
            <person name="Pallen M.J."/>
        </authorList>
    </citation>
    <scope>NUCLEOTIDE SEQUENCE [LARGE SCALE GENOMIC DNA]</scope>
    <source>
        <strain evidence="7 8">Sa1YVA5</strain>
    </source>
</reference>
<dbReference type="UniPathway" id="UPA00148"/>
<dbReference type="InterPro" id="IPR000878">
    <property type="entry name" value="4pyrrol_Mease"/>
</dbReference>
<dbReference type="InterPro" id="IPR012818">
    <property type="entry name" value="CbiE"/>
</dbReference>
<evidence type="ECO:0000256" key="5">
    <source>
        <dbReference type="ARBA" id="ARBA00022691"/>
    </source>
</evidence>
<evidence type="ECO:0000259" key="6">
    <source>
        <dbReference type="Pfam" id="PF00590"/>
    </source>
</evidence>
<protein>
    <submittedName>
        <fullName evidence="7">Precorrin-6y C5,15-methyltransferase (Decarboxylating) subunit CbiE</fullName>
    </submittedName>
</protein>
<proteinExistence type="predicted"/>
<evidence type="ECO:0000256" key="2">
    <source>
        <dbReference type="ARBA" id="ARBA00022573"/>
    </source>
</evidence>
<dbReference type="AlphaFoldDB" id="A0A8I0HJW1"/>
<comment type="caution">
    <text evidence="7">The sequence shown here is derived from an EMBL/GenBank/DDBJ whole genome shotgun (WGS) entry which is preliminary data.</text>
</comment>
<dbReference type="Pfam" id="PF00590">
    <property type="entry name" value="TP_methylase"/>
    <property type="match status" value="1"/>
</dbReference>
<dbReference type="InterPro" id="IPR029063">
    <property type="entry name" value="SAM-dependent_MTases_sf"/>
</dbReference>
<dbReference type="PANTHER" id="PTHR43182">
    <property type="entry name" value="COBALT-PRECORRIN-6B C(15)-METHYLTRANSFERASE (DECARBOXYLATING)"/>
    <property type="match status" value="1"/>
</dbReference>
<keyword evidence="5" id="KW-0949">S-adenosyl-L-methionine</keyword>
<name>A0A8I0HJW1_9CORY</name>
<dbReference type="CDD" id="cd11644">
    <property type="entry name" value="Precorrin-6Y-MT"/>
    <property type="match status" value="1"/>
</dbReference>